<dbReference type="InterPro" id="IPR000649">
    <property type="entry name" value="IF-2B-related"/>
</dbReference>
<dbReference type="InterPro" id="IPR037171">
    <property type="entry name" value="NagB/RpiA_transferase-like"/>
</dbReference>
<keyword evidence="6" id="KW-1185">Reference proteome</keyword>
<keyword evidence="3" id="KW-0648">Protein biosynthesis</keyword>
<dbReference type="Gene3D" id="3.40.50.10470">
    <property type="entry name" value="Translation initiation factor eif-2b, domain 2"/>
    <property type="match status" value="1"/>
</dbReference>
<proteinExistence type="inferred from homology"/>
<dbReference type="InterPro" id="IPR042529">
    <property type="entry name" value="IF_2B-like_C"/>
</dbReference>
<reference evidence="5 6" key="1">
    <citation type="submission" date="2018-11" db="EMBL/GenBank/DDBJ databases">
        <authorList>
            <consortium name="Pathogen Informatics"/>
        </authorList>
    </citation>
    <scope>NUCLEOTIDE SEQUENCE [LARGE SCALE GENOMIC DNA]</scope>
</reference>
<dbReference type="EMBL" id="UYYB01125698">
    <property type="protein sequence ID" value="VDM83839.1"/>
    <property type="molecule type" value="Genomic_DNA"/>
</dbReference>
<dbReference type="GO" id="GO:0005085">
    <property type="term" value="F:guanyl-nucleotide exchange factor activity"/>
    <property type="evidence" value="ECO:0007669"/>
    <property type="project" value="TreeGrafter"/>
</dbReference>
<accession>A0A3P7JV17</accession>
<dbReference type="GO" id="GO:0003743">
    <property type="term" value="F:translation initiation factor activity"/>
    <property type="evidence" value="ECO:0007669"/>
    <property type="project" value="UniProtKB-KW"/>
</dbReference>
<evidence type="ECO:0000256" key="3">
    <source>
        <dbReference type="ARBA" id="ARBA00022917"/>
    </source>
</evidence>
<dbReference type="PANTHER" id="PTHR45860">
    <property type="entry name" value="TRANSLATION INITIATION FACTOR EIF-2B SUBUNIT ALPHA"/>
    <property type="match status" value="1"/>
</dbReference>
<dbReference type="GO" id="GO:0005851">
    <property type="term" value="C:eukaryotic translation initiation factor 2B complex"/>
    <property type="evidence" value="ECO:0007669"/>
    <property type="project" value="TreeGrafter"/>
</dbReference>
<dbReference type="AlphaFoldDB" id="A0A3P7JV17"/>
<evidence type="ECO:0000313" key="5">
    <source>
        <dbReference type="EMBL" id="VDM83839.1"/>
    </source>
</evidence>
<evidence type="ECO:0000256" key="1">
    <source>
        <dbReference type="ARBA" id="ARBA00007251"/>
    </source>
</evidence>
<evidence type="ECO:0000256" key="2">
    <source>
        <dbReference type="ARBA" id="ARBA00022540"/>
    </source>
</evidence>
<dbReference type="Proteomes" id="UP000270094">
    <property type="component" value="Unassembled WGS sequence"/>
</dbReference>
<organism evidence="5 6">
    <name type="scientific">Strongylus vulgaris</name>
    <name type="common">Blood worm</name>
    <dbReference type="NCBI Taxonomy" id="40348"/>
    <lineage>
        <taxon>Eukaryota</taxon>
        <taxon>Metazoa</taxon>
        <taxon>Ecdysozoa</taxon>
        <taxon>Nematoda</taxon>
        <taxon>Chromadorea</taxon>
        <taxon>Rhabditida</taxon>
        <taxon>Rhabditina</taxon>
        <taxon>Rhabditomorpha</taxon>
        <taxon>Strongyloidea</taxon>
        <taxon>Strongylidae</taxon>
        <taxon>Strongylus</taxon>
    </lineage>
</organism>
<evidence type="ECO:0000313" key="6">
    <source>
        <dbReference type="Proteomes" id="UP000270094"/>
    </source>
</evidence>
<name>A0A3P7JV17_STRVU</name>
<sequence>MTEALIGTLNVAICAKTMNKAVFVMAESIKFVKEYPLNQADIPEEFKYRTSVLEKGDLSVEHPMVDYTPPQYINLLFTDLGILTPAAVGEELIKLYT</sequence>
<evidence type="ECO:0000256" key="4">
    <source>
        <dbReference type="RuleBase" id="RU003814"/>
    </source>
</evidence>
<dbReference type="InterPro" id="IPR051501">
    <property type="entry name" value="eIF2B_alpha/beta/delta"/>
</dbReference>
<dbReference type="Pfam" id="PF01008">
    <property type="entry name" value="IF-2B"/>
    <property type="match status" value="1"/>
</dbReference>
<dbReference type="SUPFAM" id="SSF100950">
    <property type="entry name" value="NagB/RpiA/CoA transferase-like"/>
    <property type="match status" value="1"/>
</dbReference>
<dbReference type="PANTHER" id="PTHR45860:SF1">
    <property type="entry name" value="TRANSLATION INITIATION FACTOR EIF-2B SUBUNIT ALPHA"/>
    <property type="match status" value="1"/>
</dbReference>
<protein>
    <submittedName>
        <fullName evidence="5">Uncharacterized protein</fullName>
    </submittedName>
</protein>
<keyword evidence="2" id="KW-0396">Initiation factor</keyword>
<comment type="similarity">
    <text evidence="1 4">Belongs to the eIF-2B alpha/beta/delta subunits family.</text>
</comment>
<dbReference type="OrthoDB" id="10249309at2759"/>
<gene>
    <name evidence="5" type="ORF">SVUK_LOCUS18837</name>
</gene>